<dbReference type="AlphaFoldDB" id="A0A8X6WSB0"/>
<proteinExistence type="predicted"/>
<evidence type="ECO:0000313" key="2">
    <source>
        <dbReference type="Proteomes" id="UP000886998"/>
    </source>
</evidence>
<evidence type="ECO:0000313" key="1">
    <source>
        <dbReference type="EMBL" id="GFY40389.1"/>
    </source>
</evidence>
<dbReference type="Pfam" id="PF06995">
    <property type="entry name" value="Phage_P2_GpU"/>
    <property type="match status" value="1"/>
</dbReference>
<dbReference type="InterPro" id="IPR009734">
    <property type="entry name" value="Myoviridae_GpU"/>
</dbReference>
<sequence length="309" mass="34987">MLSFGQYKLSPTSVRYSKENRWSTIECIGKVPSLQNIGQGTENIDLEGIIYFNNLNDLNQLKSMKEAEENQEPSILVDSLGNVLGRFVIVRLEEKQTSYFPCGLPKKIEFSLSLKRSQLKMTTYYWSKEGEMIDLICWRHYGATRGVVEVVLETNPGLAEYSGSLPSGIGEIRDHVISVNLTDESGTIDDVAEVCVDYGNKDVEVPNELNIALGYKETGIFPMAKVSKEWHQITIENLVKEIAQKHGYGHKVAEDFKNVLIPHINQVDESDASLLTKIETEREVMAKLAGGYIYYLFPKIWQNQPQEKL</sequence>
<protein>
    <submittedName>
        <fullName evidence="1">Phage late control gene d protein GpD</fullName>
    </submittedName>
</protein>
<comment type="caution">
    <text evidence="1">The sequence shown here is derived from an EMBL/GenBank/DDBJ whole genome shotgun (WGS) entry which is preliminary data.</text>
</comment>
<keyword evidence="2" id="KW-1185">Reference proteome</keyword>
<dbReference type="Proteomes" id="UP000886998">
    <property type="component" value="Unassembled WGS sequence"/>
</dbReference>
<dbReference type="EMBL" id="BMAV01001883">
    <property type="protein sequence ID" value="GFY40389.1"/>
    <property type="molecule type" value="Genomic_DNA"/>
</dbReference>
<dbReference type="OrthoDB" id="8121867at2759"/>
<accession>A0A8X6WSB0</accession>
<dbReference type="InterPro" id="IPR008861">
    <property type="entry name" value="GpX-like"/>
</dbReference>
<reference evidence="1" key="1">
    <citation type="submission" date="2020-08" db="EMBL/GenBank/DDBJ databases">
        <title>Multicomponent nature underlies the extraordinary mechanical properties of spider dragline silk.</title>
        <authorList>
            <person name="Kono N."/>
            <person name="Nakamura H."/>
            <person name="Mori M."/>
            <person name="Yoshida Y."/>
            <person name="Ohtoshi R."/>
            <person name="Malay A.D."/>
            <person name="Moran D.A.P."/>
            <person name="Tomita M."/>
            <person name="Numata K."/>
            <person name="Arakawa K."/>
        </authorList>
    </citation>
    <scope>NUCLEOTIDE SEQUENCE</scope>
</reference>
<name>A0A8X6WSB0_9ARAC</name>
<dbReference type="Pfam" id="PF05489">
    <property type="entry name" value="Phage_tail_X"/>
    <property type="match status" value="1"/>
</dbReference>
<organism evidence="1 2">
    <name type="scientific">Trichonephila inaurata madagascariensis</name>
    <dbReference type="NCBI Taxonomy" id="2747483"/>
    <lineage>
        <taxon>Eukaryota</taxon>
        <taxon>Metazoa</taxon>
        <taxon>Ecdysozoa</taxon>
        <taxon>Arthropoda</taxon>
        <taxon>Chelicerata</taxon>
        <taxon>Arachnida</taxon>
        <taxon>Araneae</taxon>
        <taxon>Araneomorphae</taxon>
        <taxon>Entelegynae</taxon>
        <taxon>Araneoidea</taxon>
        <taxon>Nephilidae</taxon>
        <taxon>Trichonephila</taxon>
        <taxon>Trichonephila inaurata</taxon>
    </lineage>
</organism>
<gene>
    <name evidence="1" type="primary">C1A_1089</name>
    <name evidence="1" type="ORF">TNIN_400181</name>
</gene>
<dbReference type="SUPFAM" id="SSF69279">
    <property type="entry name" value="Phage tail proteins"/>
    <property type="match status" value="1"/>
</dbReference>